<comment type="caution">
    <text evidence="9">The sequence shown here is derived from an EMBL/GenBank/DDBJ whole genome shotgun (WGS) entry which is preliminary data.</text>
</comment>
<evidence type="ECO:0000313" key="10">
    <source>
        <dbReference type="Proteomes" id="UP000606274"/>
    </source>
</evidence>
<dbReference type="Proteomes" id="UP000606274">
    <property type="component" value="Unassembled WGS sequence"/>
</dbReference>
<gene>
    <name evidence="9" type="ORF">HF521_008243</name>
</gene>
<dbReference type="SUPFAM" id="SSF49265">
    <property type="entry name" value="Fibronectin type III"/>
    <property type="match status" value="2"/>
</dbReference>
<dbReference type="OrthoDB" id="9909056at2759"/>
<dbReference type="Gene3D" id="2.60.40.10">
    <property type="entry name" value="Immunoglobulins"/>
    <property type="match status" value="2"/>
</dbReference>
<sequence length="508" mass="56993">MFKPIPVSLCLLLAVLELRSAEDLAAPRDVRFHSVNLKNMVHWSPGTTDTPDSTYTLEYAIYGDASHMGGAVEVAWRRVEQCTNINQTECDVTEQTSDTEEEYYVRVRANRLNGCSEWTETKRRLQLTNTILGPPVVNVSMVENKLQVKLNGPFRWRKPGKKRQSMFNIFPHMMYNISVYINRSKHTLFFLMNKKLLQHGPLEYNSEYCVKAEVFSQSLILSSVPSKWTCVSTADDPVKSQMQLLMLGGVIPTAVCLFVLASVCSFAYYYIFGHKPGLPKSVQDINAERKLQMFQPEKHQPSINVIIINSTNLSTGESKFIFPGLFHSEADVLERLLLVPVEGPPGAAYASQNVQQTSEAPSAGLQSSHESLKEDYGLVRPGDPIQVPCSPYNPQAAPRGNNSYMVQTGAPKPEQIYEDEEEEKNGEMQTFCTWVPDTGKLQLDFPLLSRVGSETTETTKRNGDVVLPPSRPVLTSVVVKQASEESLDNDLLLKMEQDWDLQVQSTSE</sequence>
<keyword evidence="6" id="KW-1133">Transmembrane helix</keyword>
<keyword evidence="3" id="KW-1015">Disulfide bond</keyword>
<comment type="similarity">
    <text evidence="1">Belongs to the type II cytokine receptor family.</text>
</comment>
<feature type="signal peptide" evidence="7">
    <location>
        <begin position="1"/>
        <end position="21"/>
    </location>
</feature>
<reference evidence="9" key="1">
    <citation type="submission" date="2020-08" db="EMBL/GenBank/DDBJ databases">
        <title>Chromosome-level assembly of Southern catfish (Silurus meridionalis) provides insights into visual adaptation to the nocturnal and benthic lifestyles.</title>
        <authorList>
            <person name="Zhang Y."/>
            <person name="Wang D."/>
            <person name="Peng Z."/>
        </authorList>
    </citation>
    <scope>NUCLEOTIDE SEQUENCE</scope>
    <source>
        <strain evidence="9">SWU-2019-XX</strain>
        <tissue evidence="9">Muscle</tissue>
    </source>
</reference>
<dbReference type="PROSITE" id="PS50853">
    <property type="entry name" value="FN3"/>
    <property type="match status" value="1"/>
</dbReference>
<dbReference type="InterPro" id="IPR003961">
    <property type="entry name" value="FN3_dom"/>
</dbReference>
<keyword evidence="6" id="KW-0812">Transmembrane</keyword>
<evidence type="ECO:0000256" key="5">
    <source>
        <dbReference type="SAM" id="MobiDB-lite"/>
    </source>
</evidence>
<name>A0A8T0AQR2_SILME</name>
<keyword evidence="6" id="KW-0472">Membrane</keyword>
<keyword evidence="10" id="KW-1185">Reference proteome</keyword>
<keyword evidence="4" id="KW-0675">Receptor</keyword>
<feature type="compositionally biased region" description="Polar residues" evidence="5">
    <location>
        <begin position="352"/>
        <end position="369"/>
    </location>
</feature>
<feature type="region of interest" description="Disordered" evidence="5">
    <location>
        <begin position="352"/>
        <end position="371"/>
    </location>
</feature>
<evidence type="ECO:0000256" key="4">
    <source>
        <dbReference type="ARBA" id="ARBA00023170"/>
    </source>
</evidence>
<dbReference type="InterPro" id="IPR013783">
    <property type="entry name" value="Ig-like_fold"/>
</dbReference>
<feature type="transmembrane region" description="Helical" evidence="6">
    <location>
        <begin position="244"/>
        <end position="271"/>
    </location>
</feature>
<dbReference type="CDD" id="cd00063">
    <property type="entry name" value="FN3"/>
    <property type="match status" value="1"/>
</dbReference>
<evidence type="ECO:0000256" key="2">
    <source>
        <dbReference type="ARBA" id="ARBA00022729"/>
    </source>
</evidence>
<keyword evidence="2 7" id="KW-0732">Signal</keyword>
<feature type="chain" id="PRO_5035937631" description="Fibronectin type-III domain-containing protein" evidence="7">
    <location>
        <begin position="22"/>
        <end position="508"/>
    </location>
</feature>
<dbReference type="InterPro" id="IPR015373">
    <property type="entry name" value="Interferon/interleukin_rcp_dom"/>
</dbReference>
<dbReference type="PANTHER" id="PTHR20859:SF86">
    <property type="entry name" value="INTERLEUKIN-20 RECEPTOR SUBUNIT ALPHA"/>
    <property type="match status" value="1"/>
</dbReference>
<feature type="domain" description="Fibronectin type-III" evidence="8">
    <location>
        <begin position="26"/>
        <end position="130"/>
    </location>
</feature>
<dbReference type="AlphaFoldDB" id="A0A8T0AQR2"/>
<dbReference type="Pfam" id="PF09294">
    <property type="entry name" value="Interfer-bind"/>
    <property type="match status" value="1"/>
</dbReference>
<proteinExistence type="inferred from homology"/>
<evidence type="ECO:0000256" key="3">
    <source>
        <dbReference type="ARBA" id="ARBA00023157"/>
    </source>
</evidence>
<protein>
    <recommendedName>
        <fullName evidence="8">Fibronectin type-III domain-containing protein</fullName>
    </recommendedName>
</protein>
<evidence type="ECO:0000256" key="1">
    <source>
        <dbReference type="ARBA" id="ARBA00005399"/>
    </source>
</evidence>
<dbReference type="InterPro" id="IPR036116">
    <property type="entry name" value="FN3_sf"/>
</dbReference>
<organism evidence="9 10">
    <name type="scientific">Silurus meridionalis</name>
    <name type="common">Southern catfish</name>
    <name type="synonym">Silurus soldatovi meridionalis</name>
    <dbReference type="NCBI Taxonomy" id="175797"/>
    <lineage>
        <taxon>Eukaryota</taxon>
        <taxon>Metazoa</taxon>
        <taxon>Chordata</taxon>
        <taxon>Craniata</taxon>
        <taxon>Vertebrata</taxon>
        <taxon>Euteleostomi</taxon>
        <taxon>Actinopterygii</taxon>
        <taxon>Neopterygii</taxon>
        <taxon>Teleostei</taxon>
        <taxon>Ostariophysi</taxon>
        <taxon>Siluriformes</taxon>
        <taxon>Siluridae</taxon>
        <taxon>Silurus</taxon>
    </lineage>
</organism>
<dbReference type="EMBL" id="JABFDY010000018">
    <property type="protein sequence ID" value="KAF7694490.1"/>
    <property type="molecule type" value="Genomic_DNA"/>
</dbReference>
<dbReference type="PANTHER" id="PTHR20859">
    <property type="entry name" value="INTERFERON/INTERLEUKIN RECEPTOR"/>
    <property type="match status" value="1"/>
</dbReference>
<accession>A0A8T0AQR2</accession>
<evidence type="ECO:0000259" key="8">
    <source>
        <dbReference type="PROSITE" id="PS50853"/>
    </source>
</evidence>
<dbReference type="InterPro" id="IPR050650">
    <property type="entry name" value="Type-II_Cytokine-TF_Rcpt"/>
</dbReference>
<dbReference type="GO" id="GO:0004896">
    <property type="term" value="F:cytokine receptor activity"/>
    <property type="evidence" value="ECO:0007669"/>
    <property type="project" value="TreeGrafter"/>
</dbReference>
<evidence type="ECO:0000256" key="6">
    <source>
        <dbReference type="SAM" id="Phobius"/>
    </source>
</evidence>
<evidence type="ECO:0000313" key="9">
    <source>
        <dbReference type="EMBL" id="KAF7694490.1"/>
    </source>
</evidence>
<dbReference type="Pfam" id="PF01108">
    <property type="entry name" value="Tissue_fac"/>
    <property type="match status" value="1"/>
</dbReference>
<dbReference type="FunFam" id="2.60.40.10:FF:000348">
    <property type="entry name" value="Interleukin 20 receptor subunit alpha"/>
    <property type="match status" value="1"/>
</dbReference>
<dbReference type="GO" id="GO:0005886">
    <property type="term" value="C:plasma membrane"/>
    <property type="evidence" value="ECO:0007669"/>
    <property type="project" value="TreeGrafter"/>
</dbReference>
<evidence type="ECO:0000256" key="7">
    <source>
        <dbReference type="SAM" id="SignalP"/>
    </source>
</evidence>